<name>A0AAQ3QS67_9BACT</name>
<evidence type="ECO:0000256" key="8">
    <source>
        <dbReference type="ARBA" id="ARBA00022840"/>
    </source>
</evidence>
<dbReference type="FunFam" id="3.90.1260.10:FF:000007">
    <property type="entry name" value="Argininosuccinate synthase"/>
    <property type="match status" value="1"/>
</dbReference>
<feature type="domain" description="Arginosuccinate synthase-like N-terminal" evidence="10">
    <location>
        <begin position="2"/>
        <end position="166"/>
    </location>
</feature>
<dbReference type="Gene3D" id="3.90.1260.10">
    <property type="entry name" value="Argininosuccinate synthetase, chain A, domain 2"/>
    <property type="match status" value="1"/>
</dbReference>
<dbReference type="SUPFAM" id="SSF52402">
    <property type="entry name" value="Adenine nucleotide alpha hydrolases-like"/>
    <property type="match status" value="1"/>
</dbReference>
<comment type="pathway">
    <text evidence="1 9">Amino-acid biosynthesis; L-arginine biosynthesis; L-arginine from L-ornithine and carbamoyl phosphate: step 2/3.</text>
</comment>
<evidence type="ECO:0000256" key="6">
    <source>
        <dbReference type="ARBA" id="ARBA00022605"/>
    </source>
</evidence>
<dbReference type="EMBL" id="CP136920">
    <property type="protein sequence ID" value="WOO42083.1"/>
    <property type="molecule type" value="Genomic_DNA"/>
</dbReference>
<dbReference type="GO" id="GO:0004055">
    <property type="term" value="F:argininosuccinate synthase activity"/>
    <property type="evidence" value="ECO:0007669"/>
    <property type="project" value="UniProtKB-UniRule"/>
</dbReference>
<keyword evidence="8 9" id="KW-0067">ATP-binding</keyword>
<keyword evidence="13" id="KW-1185">Reference proteome</keyword>
<dbReference type="PANTHER" id="PTHR11587">
    <property type="entry name" value="ARGININOSUCCINATE SYNTHASE"/>
    <property type="match status" value="1"/>
</dbReference>
<dbReference type="InterPro" id="IPR001518">
    <property type="entry name" value="Arginosuc_synth"/>
</dbReference>
<evidence type="ECO:0000259" key="11">
    <source>
        <dbReference type="Pfam" id="PF20979"/>
    </source>
</evidence>
<dbReference type="Pfam" id="PF00764">
    <property type="entry name" value="Arginosuc_synth"/>
    <property type="match status" value="1"/>
</dbReference>
<dbReference type="GO" id="GO:0000053">
    <property type="term" value="P:argininosuccinate metabolic process"/>
    <property type="evidence" value="ECO:0007669"/>
    <property type="project" value="TreeGrafter"/>
</dbReference>
<dbReference type="NCBIfam" id="TIGR00032">
    <property type="entry name" value="argG"/>
    <property type="match status" value="1"/>
</dbReference>
<feature type="binding site" evidence="9">
    <location>
        <position position="120"/>
    </location>
    <ligand>
        <name>L-citrulline</name>
        <dbReference type="ChEBI" id="CHEBI:57743"/>
    </ligand>
</feature>
<feature type="binding site" evidence="9">
    <location>
        <position position="116"/>
    </location>
    <ligand>
        <name>L-aspartate</name>
        <dbReference type="ChEBI" id="CHEBI:29991"/>
    </ligand>
</feature>
<feature type="binding site" evidence="9">
    <location>
        <position position="84"/>
    </location>
    <ligand>
        <name>L-citrulline</name>
        <dbReference type="ChEBI" id="CHEBI:57743"/>
    </ligand>
</feature>
<feature type="domain" description="Arginosuccinate synthase C-terminal" evidence="11">
    <location>
        <begin position="176"/>
        <end position="397"/>
    </location>
</feature>
<feature type="binding site" evidence="9">
    <location>
        <position position="114"/>
    </location>
    <ligand>
        <name>ATP</name>
        <dbReference type="ChEBI" id="CHEBI:30616"/>
    </ligand>
</feature>
<organism evidence="12 13">
    <name type="scientific">Rubellicoccus peritrichatus</name>
    <dbReference type="NCBI Taxonomy" id="3080537"/>
    <lineage>
        <taxon>Bacteria</taxon>
        <taxon>Pseudomonadati</taxon>
        <taxon>Verrucomicrobiota</taxon>
        <taxon>Opitutia</taxon>
        <taxon>Puniceicoccales</taxon>
        <taxon>Cerasicoccaceae</taxon>
        <taxon>Rubellicoccus</taxon>
    </lineage>
</organism>
<comment type="subunit">
    <text evidence="2 9">Homotetramer.</text>
</comment>
<dbReference type="KEGG" id="puo:RZN69_03215"/>
<gene>
    <name evidence="9" type="primary">argG</name>
    <name evidence="12" type="ORF">RZN69_03215</name>
</gene>
<dbReference type="InterPro" id="IPR024074">
    <property type="entry name" value="AS_cat/multimer_dom_body"/>
</dbReference>
<dbReference type="InterPro" id="IPR048268">
    <property type="entry name" value="Arginosuc_syn_C"/>
</dbReference>
<sequence length="417" mass="45874">MKIILAYSGGLDTSVLVRWLKDHYSAEIVTFAADVGQEEELDGLAEKAKATGAVAHYTVDLVEEFASDFIYPMMRGNAIYESQYMLGTSIARPLIAKAQLDIAKAEGAGAVAHGATGKGNDQVRFELTYAALAPDIKIISPWRMPVFREMFPGRTEMIDWCRANGVDVEASASKPYSMDRNLLHISYEAGILEDPWFDPTTDENKGMFKLSTAPEDAPAEAEYVELEFEKGDCVAVNGEALTPAGVMKKLNALGGKHGVGRVDLVENRFVGMKSRGVYETPGGAILLSAHQQVESLTMDRDLQHLRDSLIPKYAELVYYGFWYAPEREALQALIDDSQKNVSGTVRLKLYRGNITTVGRKSPVSLYDENIASMEGVESDYNPDDASGFIRLQGLRLRARAKSQGGPVIARQSKLTRE</sequence>
<evidence type="ECO:0000256" key="7">
    <source>
        <dbReference type="ARBA" id="ARBA00022741"/>
    </source>
</evidence>
<dbReference type="CDD" id="cd01999">
    <property type="entry name" value="ASS"/>
    <property type="match status" value="1"/>
</dbReference>
<dbReference type="InterPro" id="IPR048267">
    <property type="entry name" value="Arginosuc_syn_N"/>
</dbReference>
<dbReference type="InterPro" id="IPR018223">
    <property type="entry name" value="Arginosuc_synth_CS"/>
</dbReference>
<evidence type="ECO:0000256" key="3">
    <source>
        <dbReference type="ARBA" id="ARBA00012286"/>
    </source>
</evidence>
<dbReference type="Gene3D" id="3.40.50.620">
    <property type="entry name" value="HUPs"/>
    <property type="match status" value="1"/>
</dbReference>
<evidence type="ECO:0000256" key="5">
    <source>
        <dbReference type="ARBA" id="ARBA00022598"/>
    </source>
</evidence>
<dbReference type="NCBIfam" id="NF001770">
    <property type="entry name" value="PRK00509.1"/>
    <property type="match status" value="1"/>
</dbReference>
<dbReference type="AlphaFoldDB" id="A0AAQ3QS67"/>
<dbReference type="PROSITE" id="PS00564">
    <property type="entry name" value="ARGININOSUCCIN_SYN_1"/>
    <property type="match status" value="1"/>
</dbReference>
<dbReference type="Proteomes" id="UP001304300">
    <property type="component" value="Chromosome"/>
</dbReference>
<evidence type="ECO:0000259" key="10">
    <source>
        <dbReference type="Pfam" id="PF00764"/>
    </source>
</evidence>
<evidence type="ECO:0000313" key="13">
    <source>
        <dbReference type="Proteomes" id="UP001304300"/>
    </source>
</evidence>
<proteinExistence type="inferred from homology"/>
<feature type="binding site" evidence="9">
    <location>
        <position position="266"/>
    </location>
    <ligand>
        <name>L-citrulline</name>
        <dbReference type="ChEBI" id="CHEBI:57743"/>
    </ligand>
</feature>
<dbReference type="InterPro" id="IPR023434">
    <property type="entry name" value="Arginosuc_synth_type_1_subfam"/>
</dbReference>
<dbReference type="Pfam" id="PF20979">
    <property type="entry name" value="Arginosuc_syn_C"/>
    <property type="match status" value="1"/>
</dbReference>
<accession>A0AAQ3QS67</accession>
<dbReference type="HAMAP" id="MF_00005">
    <property type="entry name" value="Arg_succ_synth_type1"/>
    <property type="match status" value="1"/>
</dbReference>
<feature type="binding site" evidence="9">
    <location>
        <position position="33"/>
    </location>
    <ligand>
        <name>ATP</name>
        <dbReference type="ChEBI" id="CHEBI:30616"/>
    </ligand>
</feature>
<feature type="binding site" evidence="9">
    <location>
        <position position="278"/>
    </location>
    <ligand>
        <name>L-citrulline</name>
        <dbReference type="ChEBI" id="CHEBI:57743"/>
    </ligand>
</feature>
<evidence type="ECO:0000256" key="9">
    <source>
        <dbReference type="HAMAP-Rule" id="MF_00005"/>
    </source>
</evidence>
<comment type="similarity">
    <text evidence="9">Belongs to the argininosuccinate synthase family. Type 1 subfamily.</text>
</comment>
<dbReference type="PROSITE" id="PS00565">
    <property type="entry name" value="ARGININOSUCCIN_SYN_2"/>
    <property type="match status" value="1"/>
</dbReference>
<comment type="catalytic activity">
    <reaction evidence="9">
        <text>L-citrulline + L-aspartate + ATP = 2-(N(omega)-L-arginino)succinate + AMP + diphosphate + H(+)</text>
        <dbReference type="Rhea" id="RHEA:10932"/>
        <dbReference type="ChEBI" id="CHEBI:15378"/>
        <dbReference type="ChEBI" id="CHEBI:29991"/>
        <dbReference type="ChEBI" id="CHEBI:30616"/>
        <dbReference type="ChEBI" id="CHEBI:33019"/>
        <dbReference type="ChEBI" id="CHEBI:57472"/>
        <dbReference type="ChEBI" id="CHEBI:57743"/>
        <dbReference type="ChEBI" id="CHEBI:456215"/>
        <dbReference type="EC" id="6.3.4.5"/>
    </reaction>
</comment>
<feature type="binding site" evidence="9">
    <location>
        <begin position="6"/>
        <end position="14"/>
    </location>
    <ligand>
        <name>ATP</name>
        <dbReference type="ChEBI" id="CHEBI:30616"/>
    </ligand>
</feature>
<dbReference type="PANTHER" id="PTHR11587:SF2">
    <property type="entry name" value="ARGININOSUCCINATE SYNTHASE"/>
    <property type="match status" value="1"/>
</dbReference>
<keyword evidence="5 9" id="KW-0436">Ligase</keyword>
<protein>
    <recommendedName>
        <fullName evidence="3 9">Argininosuccinate synthase</fullName>
        <ecNumber evidence="3 9">6.3.4.5</ecNumber>
    </recommendedName>
    <alternativeName>
        <fullName evidence="9">Citrulline--aspartate ligase</fullName>
    </alternativeName>
</protein>
<comment type="subcellular location">
    <subcellularLocation>
        <location evidence="9">Cytoplasm</location>
    </subcellularLocation>
</comment>
<feature type="binding site" evidence="9">
    <location>
        <position position="177"/>
    </location>
    <ligand>
        <name>L-citrulline</name>
        <dbReference type="ChEBI" id="CHEBI:57743"/>
    </ligand>
</feature>
<keyword evidence="7 9" id="KW-0547">Nucleotide-binding</keyword>
<feature type="binding site" evidence="9">
    <location>
        <position position="121"/>
    </location>
    <ligand>
        <name>L-aspartate</name>
        <dbReference type="ChEBI" id="CHEBI:29991"/>
    </ligand>
</feature>
<evidence type="ECO:0000256" key="2">
    <source>
        <dbReference type="ARBA" id="ARBA00011881"/>
    </source>
</evidence>
<dbReference type="GO" id="GO:0006526">
    <property type="term" value="P:L-arginine biosynthetic process"/>
    <property type="evidence" value="ECO:0007669"/>
    <property type="project" value="UniProtKB-UniRule"/>
</dbReference>
<dbReference type="InterPro" id="IPR014729">
    <property type="entry name" value="Rossmann-like_a/b/a_fold"/>
</dbReference>
<dbReference type="SUPFAM" id="SSF69864">
    <property type="entry name" value="Argininosuccinate synthetase, C-terminal domain"/>
    <property type="match status" value="1"/>
</dbReference>
<feature type="binding site" evidence="9">
    <location>
        <position position="186"/>
    </location>
    <ligand>
        <name>L-citrulline</name>
        <dbReference type="ChEBI" id="CHEBI:57743"/>
    </ligand>
</feature>
<evidence type="ECO:0000256" key="1">
    <source>
        <dbReference type="ARBA" id="ARBA00004967"/>
    </source>
</evidence>
<dbReference type="EC" id="6.3.4.5" evidence="3 9"/>
<feature type="binding site" evidence="9">
    <location>
        <position position="120"/>
    </location>
    <ligand>
        <name>L-aspartate</name>
        <dbReference type="ChEBI" id="CHEBI:29991"/>
    </ligand>
</feature>
<keyword evidence="6 9" id="KW-0028">Amino-acid biosynthesis</keyword>
<dbReference type="GO" id="GO:0005524">
    <property type="term" value="F:ATP binding"/>
    <property type="evidence" value="ECO:0007669"/>
    <property type="project" value="UniProtKB-UniRule"/>
</dbReference>
<dbReference type="FunFam" id="3.40.50.620:FF:000019">
    <property type="entry name" value="Argininosuccinate synthase"/>
    <property type="match status" value="1"/>
</dbReference>
<keyword evidence="4 9" id="KW-0055">Arginine biosynthesis</keyword>
<evidence type="ECO:0000256" key="4">
    <source>
        <dbReference type="ARBA" id="ARBA00022571"/>
    </source>
</evidence>
<dbReference type="GO" id="GO:0000050">
    <property type="term" value="P:urea cycle"/>
    <property type="evidence" value="ECO:0007669"/>
    <property type="project" value="TreeGrafter"/>
</dbReference>
<dbReference type="GO" id="GO:0005737">
    <property type="term" value="C:cytoplasm"/>
    <property type="evidence" value="ECO:0007669"/>
    <property type="project" value="UniProtKB-SubCell"/>
</dbReference>
<reference evidence="12 13" key="1">
    <citation type="submission" date="2023-10" db="EMBL/GenBank/DDBJ databases">
        <title>Rubellicoccus peritrichatus gen. nov., sp. nov., isolated from an algae of coral reef tank.</title>
        <authorList>
            <person name="Luo J."/>
        </authorList>
    </citation>
    <scope>NUCLEOTIDE SEQUENCE [LARGE SCALE GENOMIC DNA]</scope>
    <source>
        <strain evidence="12 13">CR14</strain>
    </source>
</reference>
<evidence type="ECO:0000313" key="12">
    <source>
        <dbReference type="EMBL" id="WOO42083.1"/>
    </source>
</evidence>
<keyword evidence="9" id="KW-0963">Cytoplasm</keyword>
<dbReference type="RefSeq" id="WP_317834567.1">
    <property type="nucleotide sequence ID" value="NZ_CP136920.1"/>
</dbReference>
<feature type="binding site" evidence="9">
    <location>
        <position position="89"/>
    </location>
    <ligand>
        <name>L-citrulline</name>
        <dbReference type="ChEBI" id="CHEBI:57743"/>
    </ligand>
</feature>
<feature type="binding site" evidence="9">
    <location>
        <position position="124"/>
    </location>
    <ligand>
        <name>L-citrulline</name>
        <dbReference type="ChEBI" id="CHEBI:57743"/>
    </ligand>
</feature>